<comment type="cofactor">
    <cofactor evidence="1">
        <name>Mg(2+)</name>
        <dbReference type="ChEBI" id="CHEBI:18420"/>
    </cofactor>
</comment>
<dbReference type="InterPro" id="IPR001205">
    <property type="entry name" value="RNA-dir_pol_C"/>
</dbReference>
<dbReference type="InterPro" id="IPR000081">
    <property type="entry name" value="Peptidase_C3"/>
</dbReference>
<evidence type="ECO:0000256" key="62">
    <source>
        <dbReference type="ARBA" id="ARBA00045482"/>
    </source>
</evidence>
<keyword evidence="41" id="KW-0460">Magnesium</keyword>
<evidence type="ECO:0000313" key="75">
    <source>
        <dbReference type="EMBL" id="AGP75905.1"/>
    </source>
</evidence>
<dbReference type="FunFam" id="2.40.10.10:FF:000022">
    <property type="entry name" value="Genome polyprotein"/>
    <property type="match status" value="1"/>
</dbReference>
<evidence type="ECO:0000256" key="22">
    <source>
        <dbReference type="ARBA" id="ARBA00022595"/>
    </source>
</evidence>
<dbReference type="Pfam" id="PF01552">
    <property type="entry name" value="Pico_P2B"/>
    <property type="match status" value="1"/>
</dbReference>
<dbReference type="FunFam" id="2.40.10.10:FF:000020">
    <property type="entry name" value="Genome polyprotein"/>
    <property type="match status" value="1"/>
</dbReference>
<evidence type="ECO:0000256" key="27">
    <source>
        <dbReference type="ARBA" id="ARBA00022706"/>
    </source>
</evidence>
<keyword evidence="30 70" id="KW-0677">Repeat</keyword>
<evidence type="ECO:0000256" key="55">
    <source>
        <dbReference type="ARBA" id="ARBA00023247"/>
    </source>
</evidence>
<comment type="subunit">
    <text evidence="63">Homodimer. Interacts with host GBF1. Interacts (via GOLD domain) with host ACBD3 (via GOLD domain); this interaction allows the formation of a viral protein 3A/ACBD3 heterotetramer with a 2:2 stoichiometry, which will stimulate the recruitment of host PI4KB in order to synthesize PI4P at the viral RNA replication sites.</text>
</comment>
<dbReference type="SUPFAM" id="SSF50494">
    <property type="entry name" value="Trypsin-like serine proteases"/>
    <property type="match status" value="2"/>
</dbReference>
<keyword evidence="14 70" id="KW-0696">RNA-directed RNA polymerase</keyword>
<comment type="function">
    <text evidence="68">Acts as a primer for viral RNA replication and remains covalently bound to viral genomic RNA. VPg is uridylylated prior to priming replication into VPg-pUpU. The oriI viral genomic sequence may act as a template for this. The VPg-pUpU is then used as primer on the genomic RNA poly(A) by the RNA-dependent RNA polymerase to replicate the viral genome. During genome replication, the VPg-RNA linkage is removed by the host TDP2, thereby accelerating replication. During the late stage of the replication cycle, host TDP2 is excluded from sites of viral RNA synthesis and encapsidation, allowing for the generation of progeny virions.</text>
</comment>
<keyword evidence="58 70" id="KW-0449">Lipoprotein</keyword>
<dbReference type="InterPro" id="IPR000199">
    <property type="entry name" value="Peptidase_C3A/C3B_picornavir"/>
</dbReference>
<feature type="domain" description="RdRp catalytic" evidence="72">
    <location>
        <begin position="1973"/>
        <end position="2088"/>
    </location>
</feature>
<feature type="domain" description="SF3 helicase" evidence="73">
    <location>
        <begin position="1229"/>
        <end position="1385"/>
    </location>
</feature>
<evidence type="ECO:0000256" key="43">
    <source>
        <dbReference type="ARBA" id="ARBA00022870"/>
    </source>
</evidence>
<dbReference type="Pfam" id="PF00680">
    <property type="entry name" value="RdRP_1"/>
    <property type="match status" value="1"/>
</dbReference>
<comment type="function">
    <text evidence="70">Protein 2C: Induces and associates with structural rearrangements of intracellular membranes. Displays RNA-binding, nucleotide binding and NTPase activities. May play a role in virion morphogenesis and viral RNA encapsidation by interacting with the capsid protein VP3.</text>
</comment>
<dbReference type="InterPro" id="IPR014759">
    <property type="entry name" value="Helicase_SF3_ssRNA_vir"/>
</dbReference>
<evidence type="ECO:0000256" key="54">
    <source>
        <dbReference type="ARBA" id="ARBA00023200"/>
    </source>
</evidence>
<evidence type="ECO:0000256" key="34">
    <source>
        <dbReference type="ARBA" id="ARBA00022804"/>
    </source>
</evidence>
<evidence type="ECO:0000259" key="73">
    <source>
        <dbReference type="PROSITE" id="PS51218"/>
    </source>
</evidence>
<dbReference type="Gene3D" id="2.60.120.20">
    <property type="match status" value="3"/>
</dbReference>
<keyword evidence="19 70" id="KW-0167">Capsid protein</keyword>
<dbReference type="Gene3D" id="3.30.70.270">
    <property type="match status" value="1"/>
</dbReference>
<feature type="domain" description="Peptidase C3" evidence="74">
    <location>
        <begin position="1564"/>
        <end position="1742"/>
    </location>
</feature>
<dbReference type="FunFam" id="2.40.10.10:FF:000018">
    <property type="entry name" value="Genome polyprotein"/>
    <property type="match status" value="1"/>
</dbReference>
<dbReference type="PROSITE" id="PS51218">
    <property type="entry name" value="SF3_HELICASE_2"/>
    <property type="match status" value="1"/>
</dbReference>
<evidence type="ECO:0000256" key="5">
    <source>
        <dbReference type="ARBA" id="ARBA00008303"/>
    </source>
</evidence>
<evidence type="ECO:0000256" key="36">
    <source>
        <dbReference type="ARBA" id="ARBA00022807"/>
    </source>
</evidence>
<comment type="subunit">
    <text evidence="8">Interacts with Viral protein genome-linked and with protein 3CD.</text>
</comment>
<dbReference type="GO" id="GO:0075509">
    <property type="term" value="P:endocytosis involved in viral entry into host cell"/>
    <property type="evidence" value="ECO:0007669"/>
    <property type="project" value="UniProtKB-KW"/>
</dbReference>
<keyword evidence="51" id="KW-1088">Inhibition of host RIG-I by virus</keyword>
<dbReference type="FunFam" id="4.10.880.10:FF:000002">
    <property type="entry name" value="Genome polyprotein"/>
    <property type="match status" value="1"/>
</dbReference>
<evidence type="ECO:0000256" key="66">
    <source>
        <dbReference type="ARBA" id="ARBA00047631"/>
    </source>
</evidence>
<proteinExistence type="inferred from homology"/>
<dbReference type="EC" id="3.4.22.28" evidence="70"/>
<comment type="function">
    <text evidence="67">Plays an essential role in the virus replication cycle by acting as a viroporin. Creates a pore in the host endoplasmic reticulum and as a consequence releases Ca2+ in the cytoplasm of infected cell. In turn, high levels of cytoplasmic calcium may trigger membrane trafficking and transport of viral ER-associated proteins to viroplasms, sites of viral genome replication.</text>
</comment>
<comment type="subunit">
    <text evidence="69">homodimer.</text>
</comment>
<keyword evidence="12 70" id="KW-0813">Transport</keyword>
<evidence type="ECO:0000256" key="48">
    <source>
        <dbReference type="ARBA" id="ARBA00023039"/>
    </source>
</evidence>
<dbReference type="Pfam" id="PF02226">
    <property type="entry name" value="Pico_P1A"/>
    <property type="match status" value="1"/>
</dbReference>
<evidence type="ECO:0000256" key="38">
    <source>
        <dbReference type="ARBA" id="ARBA00022813"/>
    </source>
</evidence>
<keyword evidence="22 70" id="KW-1162">Viral penetration into host cytoplasm</keyword>
<dbReference type="InterPro" id="IPR014838">
    <property type="entry name" value="P3A"/>
</dbReference>
<comment type="subunit">
    <text evidence="6">Interacts with RNA-directed RNA polymerase.</text>
</comment>
<evidence type="ECO:0000256" key="60">
    <source>
        <dbReference type="ARBA" id="ARBA00023303"/>
    </source>
</evidence>
<comment type="subunit">
    <text evidence="70">Capsid protein VP1: Interacts with capsid protein VP0, and capsid protein VP3 to form heterotrimeric protomers. Five protomers subsequently associate to form pentamers which serve as building blocks for the capsid. Interacts with capsid protein VP2, capsid protein VP3 and capsid protein VP4 following cleavage of capsid protein VP0.</text>
</comment>
<evidence type="ECO:0000256" key="45">
    <source>
        <dbReference type="ARBA" id="ARBA00022890"/>
    </source>
</evidence>
<evidence type="ECO:0000256" key="53">
    <source>
        <dbReference type="ARBA" id="ARBA00023197"/>
    </source>
</evidence>
<comment type="function">
    <text evidence="70">Capsid protein VP1: Forms an icosahedral capsid of pseudo T=3 symmetry with capsid proteins VP2 and VP3. The capsid is 300 Angstroms in diameter, composed of 60 copies of each capsid protein and enclosing the viral positive strand RNA genome. Capsid protein VP1 mainly forms the vertices of the capsid. Capsid protein VP1 interacts with host cell receptor to provide virion attachment to target host cells. This attachment induces virion internalization. Tyrosine kinases are probably involved in the entry process. After binding to its receptor, the capsid undergoes conformational changes. Capsid protein VP1 N-terminus (that contains an amphipathic alpha-helix) and capsid protein VP4 are externalized. Together, they shape a pore in the host membrane through which viral genome is translocated to host cell cytoplasm. After genome has been released, the channel shrinks.</text>
</comment>
<evidence type="ECO:0000256" key="28">
    <source>
        <dbReference type="ARBA" id="ARBA00022707"/>
    </source>
</evidence>
<evidence type="ECO:0000256" key="30">
    <source>
        <dbReference type="ARBA" id="ARBA00022737"/>
    </source>
</evidence>
<dbReference type="InterPro" id="IPR003138">
    <property type="entry name" value="Pico_P1A"/>
</dbReference>
<keyword evidence="16 70" id="KW-0191">Covalent protein-RNA linkage</keyword>
<evidence type="ECO:0000256" key="13">
    <source>
        <dbReference type="ARBA" id="ARBA00022482"/>
    </source>
</evidence>
<evidence type="ECO:0000256" key="63">
    <source>
        <dbReference type="ARBA" id="ARBA00046425"/>
    </source>
</evidence>
<keyword evidence="28 70" id="KW-0519">Myristate</keyword>
<dbReference type="GO" id="GO:0039520">
    <property type="term" value="P:symbiont-mediated activation of host autophagy"/>
    <property type="evidence" value="ECO:0007669"/>
    <property type="project" value="UniProtKB-KW"/>
</dbReference>
<dbReference type="SUPFAM" id="SSF56672">
    <property type="entry name" value="DNA/RNA polymerases"/>
    <property type="match status" value="1"/>
</dbReference>
<evidence type="ECO:0000256" key="65">
    <source>
        <dbReference type="ARBA" id="ARBA00046779"/>
    </source>
</evidence>
<dbReference type="FunFam" id="4.10.880.10:FF:000001">
    <property type="entry name" value="Genome polyprotein"/>
    <property type="match status" value="1"/>
</dbReference>
<evidence type="ECO:0000256" key="41">
    <source>
        <dbReference type="ARBA" id="ARBA00022842"/>
    </source>
</evidence>
<evidence type="ECO:0000256" key="32">
    <source>
        <dbReference type="ARBA" id="ARBA00022771"/>
    </source>
</evidence>
<evidence type="ECO:0000256" key="29">
    <source>
        <dbReference type="ARBA" id="ARBA00022723"/>
    </source>
</evidence>
<dbReference type="FunFam" id="2.60.120.20:FF:000003">
    <property type="entry name" value="Genome polyprotein"/>
    <property type="match status" value="1"/>
</dbReference>
<keyword evidence="38" id="KW-0068">Autocatalytic cleavage</keyword>
<keyword evidence="21 70" id="KW-0945">Host-virus interaction</keyword>
<dbReference type="InterPro" id="IPR043504">
    <property type="entry name" value="Peptidase_S1_PA_chymotrypsin"/>
</dbReference>
<dbReference type="SUPFAM" id="SSF89043">
    <property type="entry name" value="Soluble domain of poliovirus core protein 3a"/>
    <property type="match status" value="1"/>
</dbReference>
<dbReference type="Gene3D" id="1.20.960.20">
    <property type="match status" value="1"/>
</dbReference>
<keyword evidence="23 70" id="KW-1090">Inhibition of host innate immune response by virus</keyword>
<evidence type="ECO:0000256" key="64">
    <source>
        <dbReference type="ARBA" id="ARBA00046709"/>
    </source>
</evidence>
<evidence type="ECO:0000256" key="47">
    <source>
        <dbReference type="ARBA" id="ARBA00022995"/>
    </source>
</evidence>
<dbReference type="Pfam" id="PF08727">
    <property type="entry name" value="P3A"/>
    <property type="match status" value="1"/>
</dbReference>
<dbReference type="GO" id="GO:0008270">
    <property type="term" value="F:zinc ion binding"/>
    <property type="evidence" value="ECO:0007669"/>
    <property type="project" value="UniProtKB-KW"/>
</dbReference>
<dbReference type="GO" id="GO:0006351">
    <property type="term" value="P:DNA-templated transcription"/>
    <property type="evidence" value="ECO:0007669"/>
    <property type="project" value="InterPro"/>
</dbReference>
<keyword evidence="32" id="KW-0863">Zinc-finger</keyword>
<dbReference type="EMBL" id="JX678288">
    <property type="protein sequence ID" value="AGP75905.1"/>
    <property type="molecule type" value="Genomic_RNA"/>
</dbReference>
<evidence type="ECO:0000256" key="17">
    <source>
        <dbReference type="ARBA" id="ARBA00022553"/>
    </source>
</evidence>
<dbReference type="PROSITE" id="PS50507">
    <property type="entry name" value="RDRP_SSRNA_POS"/>
    <property type="match status" value="1"/>
</dbReference>
<dbReference type="InterPro" id="IPR044067">
    <property type="entry name" value="PCV_3C_PRO"/>
</dbReference>
<dbReference type="Pfam" id="PF00548">
    <property type="entry name" value="Peptidase_C3"/>
    <property type="match status" value="1"/>
</dbReference>
<evidence type="ECO:0000256" key="35">
    <source>
        <dbReference type="ARBA" id="ARBA00022806"/>
    </source>
</evidence>
<comment type="catalytic activity">
    <reaction evidence="70">
        <text>RNA(n) + a ribonucleoside 5'-triphosphate = RNA(n+1) + diphosphate</text>
        <dbReference type="Rhea" id="RHEA:21248"/>
        <dbReference type="Rhea" id="RHEA-COMP:14527"/>
        <dbReference type="Rhea" id="RHEA-COMP:17342"/>
        <dbReference type="ChEBI" id="CHEBI:33019"/>
        <dbReference type="ChEBI" id="CHEBI:61557"/>
        <dbReference type="ChEBI" id="CHEBI:140395"/>
        <dbReference type="EC" id="2.7.7.48"/>
    </reaction>
</comment>
<keyword evidence="53 70" id="KW-1099">Inhibition of host mRNA nuclear export by virus</keyword>
<keyword evidence="54 70" id="KW-1035">Host cytoplasm</keyword>
<evidence type="ECO:0000256" key="26">
    <source>
        <dbReference type="ARBA" id="ARBA00022695"/>
    </source>
</evidence>
<evidence type="ECO:0000256" key="2">
    <source>
        <dbReference type="ARBA" id="ARBA00004147"/>
    </source>
</evidence>
<evidence type="ECO:0000313" key="76">
    <source>
        <dbReference type="Proteomes" id="UP000138910"/>
    </source>
</evidence>
<keyword evidence="37 70" id="KW-1193">Eukaryotic host translation shutoff by virus</keyword>
<name>S5ABC7_9ENTO</name>
<comment type="subunit">
    <text evidence="7">Interacts with capsid protein VP1 and capsid protein VP3 in the mature capsid.</text>
</comment>
<dbReference type="GO" id="GO:0005198">
    <property type="term" value="F:structural molecule activity"/>
    <property type="evidence" value="ECO:0007669"/>
    <property type="project" value="InterPro"/>
</dbReference>
<dbReference type="EC" id="2.7.7.48" evidence="70"/>
<evidence type="ECO:0000256" key="61">
    <source>
        <dbReference type="ARBA" id="ARBA00024513"/>
    </source>
</evidence>
<dbReference type="InterPro" id="IPR001676">
    <property type="entry name" value="Picornavirus_capsid"/>
</dbReference>
<keyword evidence="39" id="KW-0862">Zinc</keyword>
<dbReference type="GO" id="GO:0015267">
    <property type="term" value="F:channel activity"/>
    <property type="evidence" value="ECO:0007669"/>
    <property type="project" value="UniProtKB-KW"/>
</dbReference>
<keyword evidence="44 70" id="KW-0694">RNA-binding</keyword>
<evidence type="ECO:0000256" key="31">
    <source>
        <dbReference type="ARBA" id="ARBA00022741"/>
    </source>
</evidence>
<evidence type="ECO:0000256" key="69">
    <source>
        <dbReference type="ARBA" id="ARBA00066100"/>
    </source>
</evidence>
<keyword evidence="52 70" id="KW-0472">Membrane</keyword>
<evidence type="ECO:0000256" key="40">
    <source>
        <dbReference type="ARBA" id="ARBA00022840"/>
    </source>
</evidence>
<evidence type="ECO:0000256" key="4">
    <source>
        <dbReference type="ARBA" id="ARBA00004328"/>
    </source>
</evidence>
<dbReference type="GO" id="GO:0005524">
    <property type="term" value="F:ATP binding"/>
    <property type="evidence" value="ECO:0007669"/>
    <property type="project" value="UniProtKB-KW"/>
</dbReference>
<evidence type="ECO:0000256" key="7">
    <source>
        <dbReference type="ARBA" id="ARBA00011188"/>
    </source>
</evidence>
<keyword evidence="50 70" id="KW-0406">Ion transport</keyword>
<comment type="function">
    <text evidence="70">Protein 3CD: Involved in the viral replication complex and viral polypeptide maturation. It exhibits protease activity with a specificity and catalytic efficiency that is different from protease 3C. Protein 3CD lacks polymerase activity. Protein 3CD binds to the 5'UTR of the viral genome.</text>
</comment>
<comment type="subunit">
    <text evidence="9">Interacts with capsid protein VP1 and capsid protein VP3 to form heterotrimeric protomers.</text>
</comment>
<dbReference type="GO" id="GO:0039618">
    <property type="term" value="C:T=pseudo3 icosahedral viral capsid"/>
    <property type="evidence" value="ECO:0007669"/>
    <property type="project" value="UniProtKB-KW"/>
</dbReference>
<dbReference type="FunFam" id="3.30.70.270:FF:000008">
    <property type="entry name" value="Genome polyprotein"/>
    <property type="match status" value="1"/>
</dbReference>
<accession>S5ABC7</accession>
<dbReference type="GO" id="GO:0017111">
    <property type="term" value="F:ribonucleoside triphosphate phosphatase activity"/>
    <property type="evidence" value="ECO:0007669"/>
    <property type="project" value="UniProtKB-EC"/>
</dbReference>
<comment type="function">
    <text evidence="70">Protease 2A: Cysteine protease that cleaves viral polyprotein and specific host proteins.</text>
</comment>
<dbReference type="GO" id="GO:0003723">
    <property type="term" value="F:RNA binding"/>
    <property type="evidence" value="ECO:0007669"/>
    <property type="project" value="UniProtKB-KW"/>
</dbReference>
<evidence type="ECO:0000256" key="68">
    <source>
        <dbReference type="ARBA" id="ARBA00054285"/>
    </source>
</evidence>
<keyword evidence="33 70" id="KW-0378">Hydrolase</keyword>
<dbReference type="InterPro" id="IPR033703">
    <property type="entry name" value="Rhv-like"/>
</dbReference>
<keyword evidence="47 70" id="KW-1190">Host gene expression shutoff by virus</keyword>
<comment type="catalytic activity">
    <reaction evidence="61 70">
        <text>Selective cleavage of Tyr-|-Gly bond in the picornavirus polyprotein.</text>
        <dbReference type="EC" id="3.4.22.29"/>
    </reaction>
</comment>
<evidence type="ECO:0000256" key="8">
    <source>
        <dbReference type="ARBA" id="ARBA00011236"/>
    </source>
</evidence>
<comment type="subunit">
    <text evidence="11">Interacts with protein 3AB and with RNA-directed RNA polymerase.</text>
</comment>
<dbReference type="GO" id="GO:0039540">
    <property type="term" value="P:symbiont-mediated suppression of host cytoplasmic pattern recognition receptor signaling pathway via inhibition of RIG-I activity"/>
    <property type="evidence" value="ECO:0007669"/>
    <property type="project" value="UniProtKB-KW"/>
</dbReference>
<dbReference type="GO" id="GO:0006508">
    <property type="term" value="P:proteolysis"/>
    <property type="evidence" value="ECO:0007669"/>
    <property type="project" value="UniProtKB-KW"/>
</dbReference>
<evidence type="ECO:0000256" key="44">
    <source>
        <dbReference type="ARBA" id="ARBA00022884"/>
    </source>
</evidence>
<dbReference type="FunFam" id="1.20.960.20:FF:000001">
    <property type="entry name" value="Genome polyprotein"/>
    <property type="match status" value="1"/>
</dbReference>
<evidence type="ECO:0000256" key="59">
    <source>
        <dbReference type="ARBA" id="ARBA00023296"/>
    </source>
</evidence>
<evidence type="ECO:0000256" key="49">
    <source>
        <dbReference type="ARBA" id="ARBA00023050"/>
    </source>
</evidence>
<dbReference type="GO" id="GO:0039522">
    <property type="term" value="P:symbiont-mediated suppression of host mRNA export from nucleus"/>
    <property type="evidence" value="ECO:0007669"/>
    <property type="project" value="UniProtKB-KW"/>
</dbReference>
<dbReference type="InterPro" id="IPR043502">
    <property type="entry name" value="DNA/RNA_pol_sf"/>
</dbReference>
<comment type="function">
    <text evidence="70">Protein 3AB: Localizes the viral replication complex to the surface of membranous vesicles. Together with protein 3CD binds the Cis-Active RNA Element (CRE) which is involved in RNA synthesis initiation. Acts as a cofactor to stimulate the activity of 3D polymerase, maybe through a nucleid acid chaperone activity.</text>
</comment>
<evidence type="ECO:0000256" key="9">
    <source>
        <dbReference type="ARBA" id="ARBA00011474"/>
    </source>
</evidence>
<comment type="function">
    <text evidence="70">Capsid protein VP4: Lies on the inner surface of the capsid shell. After binding to the host receptor, the capsid undergoes conformational changes. Capsid protein VP4 is released, Capsid protein VP1 N-terminus is externalized, and together, they shape a pore in the host membrane through which the viral genome is translocated into the host cell cytoplasm.</text>
</comment>
<keyword evidence="59 70" id="KW-1160">Virus entry into host cell</keyword>
<evidence type="ECO:0000256" key="42">
    <source>
        <dbReference type="ARBA" id="ARBA00022844"/>
    </source>
</evidence>
<keyword evidence="29" id="KW-0479">Metal-binding</keyword>
<dbReference type="EC" id="3.4.22.29" evidence="70"/>
<evidence type="ECO:0000256" key="6">
    <source>
        <dbReference type="ARBA" id="ARBA00011124"/>
    </source>
</evidence>
<evidence type="ECO:0000256" key="15">
    <source>
        <dbReference type="ARBA" id="ARBA00022488"/>
    </source>
</evidence>
<dbReference type="GO" id="GO:0042025">
    <property type="term" value="C:host cell nucleus"/>
    <property type="evidence" value="ECO:0007669"/>
    <property type="project" value="UniProtKB-SubCell"/>
</dbReference>
<dbReference type="InterPro" id="IPR009003">
    <property type="entry name" value="Peptidase_S1_PA"/>
</dbReference>
<dbReference type="GO" id="GO:0019062">
    <property type="term" value="P:virion attachment to host cell"/>
    <property type="evidence" value="ECO:0007669"/>
    <property type="project" value="UniProtKB-KW"/>
</dbReference>
<keyword evidence="27 70" id="KW-1143">T=pseudo3 icosahedral capsid protein</keyword>
<evidence type="ECO:0000256" key="14">
    <source>
        <dbReference type="ARBA" id="ARBA00022484"/>
    </source>
</evidence>
<keyword evidence="25 70" id="KW-0808">Transferase</keyword>
<keyword evidence="35 70" id="KW-0347">Helicase</keyword>
<dbReference type="Gene3D" id="6.10.20.20">
    <property type="entry name" value="Poliovirus 3A protein-like"/>
    <property type="match status" value="1"/>
</dbReference>
<evidence type="ECO:0000256" key="37">
    <source>
        <dbReference type="ARBA" id="ARBA00022809"/>
    </source>
</evidence>
<dbReference type="InterPro" id="IPR043128">
    <property type="entry name" value="Rev_trsase/Diguanyl_cyclase"/>
</dbReference>
<dbReference type="CDD" id="cd23213">
    <property type="entry name" value="Enterovirus_RdRp"/>
    <property type="match status" value="1"/>
</dbReference>
<keyword evidence="57 70" id="KW-0899">Viral immunoevasion</keyword>
<dbReference type="GO" id="GO:0039694">
    <property type="term" value="P:viral RNA genome replication"/>
    <property type="evidence" value="ECO:0007669"/>
    <property type="project" value="InterPro"/>
</dbReference>
<keyword evidence="42 70" id="KW-0946">Virion</keyword>
<evidence type="ECO:0000256" key="51">
    <source>
        <dbReference type="ARBA" id="ARBA00023090"/>
    </source>
</evidence>
<keyword evidence="60 70" id="KW-0407">Ion channel</keyword>
<keyword evidence="45 70" id="KW-1164">Virus endocytosis by host</keyword>
<evidence type="ECO:0000256" key="70">
    <source>
        <dbReference type="RuleBase" id="RU364118"/>
    </source>
</evidence>
<dbReference type="Pfam" id="PF00073">
    <property type="entry name" value="Rhv"/>
    <property type="match status" value="3"/>
</dbReference>
<organism evidence="75 76">
    <name type="scientific">enterovirus C118</name>
    <dbReference type="NCBI Taxonomy" id="2760820"/>
    <lineage>
        <taxon>Viruses</taxon>
        <taxon>Riboviria</taxon>
        <taxon>Orthornavirae</taxon>
        <taxon>Pisuviricota</taxon>
        <taxon>Pisoniviricetes</taxon>
        <taxon>Picornavirales</taxon>
        <taxon>Picornaviridae</taxon>
        <taxon>Ensavirinae</taxon>
        <taxon>Enterovirus</taxon>
        <taxon>Enterovirus coxsackiepol</taxon>
        <taxon>Enterovirus C</taxon>
    </lineage>
</organism>
<keyword evidence="26 70" id="KW-0548">Nucleotidyltransferase</keyword>
<evidence type="ECO:0000256" key="20">
    <source>
        <dbReference type="ARBA" id="ARBA00022562"/>
    </source>
</evidence>
<evidence type="ECO:0000256" key="58">
    <source>
        <dbReference type="ARBA" id="ARBA00023288"/>
    </source>
</evidence>
<keyword evidence="48 70" id="KW-1182">Viral ion channel</keyword>
<evidence type="ECO:0000256" key="67">
    <source>
        <dbReference type="ARBA" id="ARBA00049974"/>
    </source>
</evidence>
<dbReference type="Gene3D" id="4.10.880.10">
    <property type="entry name" value="Poliovirus 3D polymerase Domain 1 (Nucleotidyltransferase)"/>
    <property type="match status" value="2"/>
</dbReference>
<dbReference type="SUPFAM" id="SSF52540">
    <property type="entry name" value="P-loop containing nucleoside triphosphate hydrolases"/>
    <property type="match status" value="1"/>
</dbReference>
<comment type="function">
    <text evidence="62">Localizes the viral replication complex to the surface of membranous vesicles. It inhibits host cell endoplasmic reticulum-to-Golgi apparatus transport and causes the disassembly of the Golgi complex, possibly through GBF1 interaction. This would result in depletion of MHC, trail receptors and IFN receptors at the host cell surface. Plays an essential role in viral RNA replication by recruiting ACBD3 and PI4KB at the viral replication sites, thereby allowing the formation of the rearranged membranous structures where viral replication takes place.</text>
</comment>
<comment type="function">
    <text evidence="70">Protease 3C: Major viral protease that mediates proteolytic processing of the polyprotein. Cleaves host EIF5B, contributing to host translation shutoff. Cleaves also host PABPC1, contributing to host translation shutoff.</text>
</comment>
<evidence type="ECO:0000256" key="10">
    <source>
        <dbReference type="ARBA" id="ARBA00011647"/>
    </source>
</evidence>
<keyword evidence="46 70" id="KW-0693">Viral RNA replication</keyword>
<dbReference type="InterPro" id="IPR002527">
    <property type="entry name" value="Pico_P2B"/>
</dbReference>
<protein>
    <recommendedName>
        <fullName evidence="70">Genome polyprotein</fullName>
    </recommendedName>
    <component>
        <recommendedName>
            <fullName evidence="70">P3</fullName>
        </recommendedName>
    </component>
    <component>
        <recommendedName>
            <fullName evidence="70">Protein 3AB</fullName>
        </recommendedName>
    </component>
    <component>
        <recommendedName>
            <fullName evidence="70">P2</fullName>
        </recommendedName>
    </component>
    <component>
        <recommendedName>
            <fullName evidence="70">P1</fullName>
        </recommendedName>
    </component>
    <component>
        <recommendedName>
            <fullName evidence="70">Capsid protein VP0</fullName>
        </recommendedName>
        <alternativeName>
            <fullName evidence="70">VP4-VP2</fullName>
        </alternativeName>
    </component>
    <component>
        <recommendedName>
            <fullName evidence="70">Capsid protein VP4</fullName>
        </recommendedName>
        <alternativeName>
            <fullName evidence="70">P1A</fullName>
        </alternativeName>
        <alternativeName>
            <fullName evidence="70">Virion protein 4</fullName>
        </alternativeName>
    </component>
    <component>
        <recommendedName>
            <fullName evidence="70">Capsid protein VP2</fullName>
        </recommendedName>
        <alternativeName>
            <fullName evidence="70">P1B</fullName>
        </alternativeName>
        <alternativeName>
            <fullName evidence="70">Virion protein 2</fullName>
        </alternativeName>
    </component>
    <component>
        <recommendedName>
            <fullName evidence="70">Capsid protein VP3</fullName>
        </recommendedName>
        <alternativeName>
            <fullName evidence="70">P1C</fullName>
        </alternativeName>
        <alternativeName>
            <fullName evidence="70">Virion protein 3</fullName>
        </alternativeName>
    </component>
    <component>
        <recommendedName>
            <fullName evidence="70">Capsid protein VP1</fullName>
        </recommendedName>
        <alternativeName>
            <fullName evidence="70">P1D</fullName>
        </alternativeName>
        <alternativeName>
            <fullName evidence="70">Virion protein 1</fullName>
        </alternativeName>
    </component>
    <component>
        <recommendedName>
            <fullName evidence="70">Protease 2A</fullName>
            <shortName evidence="70">P2A</shortName>
            <ecNumber evidence="70">3.4.22.29</ecNumber>
        </recommendedName>
        <alternativeName>
            <fullName evidence="70">Picornain 2A</fullName>
        </alternativeName>
        <alternativeName>
            <fullName evidence="70">Protein 2A</fullName>
        </alternativeName>
    </component>
    <component>
        <recommendedName>
            <fullName evidence="70">Protein 2B</fullName>
            <shortName evidence="70">P2B</shortName>
        </recommendedName>
    </component>
    <component>
        <recommendedName>
            <fullName evidence="70">Protein 2C</fullName>
            <shortName evidence="70">P2C</shortName>
            <ecNumber evidence="70">3.6.1.15</ecNumber>
        </recommendedName>
    </component>
    <component>
        <recommendedName>
            <fullName evidence="70">Protein 3A</fullName>
            <shortName evidence="70">P3A</shortName>
        </recommendedName>
    </component>
    <component>
        <recommendedName>
            <fullName evidence="70">Viral protein genome-linked</fullName>
            <shortName evidence="70">VPg</shortName>
        </recommendedName>
        <alternativeName>
            <fullName evidence="70">Protein 3B</fullName>
            <shortName evidence="70">P3B</shortName>
        </alternativeName>
    </component>
    <component>
        <recommendedName>
            <fullName evidence="70">Protein 3CD</fullName>
            <ecNumber evidence="70">3.4.22.28</ecNumber>
        </recommendedName>
    </component>
    <component>
        <recommendedName>
            <fullName evidence="70">Protease 3C</fullName>
            <shortName evidence="70">P3C</shortName>
        </recommendedName>
    </component>
    <component>
        <recommendedName>
            <fullName evidence="70">RNA-directed RNA polymerase</fullName>
            <shortName evidence="70">RdRp</shortName>
            <ecNumber evidence="70">2.7.7.48</ecNumber>
        </recommendedName>
        <alternativeName>
            <fullName evidence="70">3D polymerase</fullName>
            <shortName evidence="70">3Dpol</shortName>
        </alternativeName>
        <alternativeName>
            <fullName evidence="70">Protein 3D</fullName>
            <shortName evidence="70">3D</shortName>
        </alternativeName>
    </component>
</protein>
<evidence type="ECO:0000256" key="23">
    <source>
        <dbReference type="ARBA" id="ARBA00022632"/>
    </source>
</evidence>
<evidence type="ECO:0000256" key="11">
    <source>
        <dbReference type="ARBA" id="ARBA00011876"/>
    </source>
</evidence>
<dbReference type="SUPFAM" id="SSF88633">
    <property type="entry name" value="Positive stranded ssRNA viruses"/>
    <property type="match status" value="2"/>
</dbReference>
<sequence>MGAQVSAQHNGTHQNSNSASEGSTINYTTINYYKDSASNAATKMDFSQDPSKFTEPVKDVMIKTAPALNSPNIEACGYSDRVQQLTLGNSTITTQEAANAVVAYGEWPSFLGPEDANPVDAPTMPDSSSNRFYTLESVEWEEGSRGWWWKLPDACFKDMGMFGQNMYYHYLGRAGYTVHVQCNASKFHQGALVVAAIPEFMMASNSRDSTGGITYEKANPGEKGGKFQASFTPSSEEGKKNTFAPVDWLLGCGVMAGNITIYPHQIINLRTNNCATLVLPYVNSSSTDCMAKHNNWGIVILPFVPLKFESGASTKIPITVTIAPMCCEFNGLRAMTAPVTQGLPVLNTPGSSQFLTTDNFQSPCAIPNYDVSPPIHIPGEVRNMMEIAEVDSIIPMNATSINVNTMAAYPIPLQQGLANKEQSIFSLSLSPASDPRLSRTLLGEILNYYTHWAGSVKFTFLFCGSMMATGKILLSYSPPGAKPPTTRKDAMLGTHLIWDIGLQSSATLVAPWISNTAFRRCEKDDFTEGGYITAFYQTAIVVPSGAPKDMSMLAFVSACNDFSARLLKDTPFIRQLATVWSQGVGDALEGLVESMVGLQIDTVKNTLPSGPVHSQQVPALTAVETGTTNPVVPSDVIETRHVINKRQRSECTVESFLGRSACVAIIGLKNDNPDTTAANELFATWNIGYHYAYQLRRKLEMFTYSRFDAELTFVITERFAASGDCSGRHYVYQIMYIPPGAPKPTKWDDYTWQSSTNPSVFHTTGSANPRISIPFMGVSGAYSHFYDGFAIVPHTAIDAGAFNKYGYNSINDFGTIAVRIVNEHDPVPIDARVRIYMKPKHIRVWCPRPPRAAEYTGPSVDYKQANKVMTHVADIRTYGFGHQNKAVYVAGYKICNYHLATQDDMNNAVAVMWDRDLMVVESRAQGIDTIARCSCRCGVYYCESMRKYYPITVTGPTFRYMEANDYYPARYQSHMLIGSGFAMPGDCGGILRCTHGVMGLITAGGDGVVAFADIRDLFAYEEEAMEQGITDYISGLGAAFGAGFSTEISSRIQELQETVQSVITEKLLKNLVKIVSALVIVARNYEDSITVLATLSLLGCDSSPWHWLKEKVCHILGIPYVIKQGDSWMKKFSEACNAAKGLEWIAQKIGKFIDWIKTKILPEAQDKVEYLSKLKHLDTLENQVATLHQSCPSQEDQEVIFNNIRWLAIKARKFAPLYASEARRIFKMEAIINNYIQFKTKHRIEPVCLLIHGTPGTGKSIATGLIGRAIARQANTSTYSLPPDPSHFDGYKQQGVVIMDDLNQNPDGEDMKLFCQMVSTVEFVPPMASLEEKGILFTSDYVLASTNSYTISPPTVSASDALARRFAFDVDIEVMSQYSNKGHLNMATATKPCSDCHKPSNFSSCCPLVCGKAIQFVDKATRTRYTVDELTTLIINERNRRYSIGNCLEALFQGPLEFKEPKIDIKTAPPPPAIADLLRSVDSDQVREYCAKQGWVTELPSSSLVVERHLNRAMTIVQAVSSFVVVSGMLYVIYKLFANFQGAYTGLPNQKPKVPTLRVAKVQGPAFDYAVAMAKRNILTATTEKGEFTMLGIYDRVAVLPTHSRPGETITIAGKEVKIKDARQLVDSNEVNLEITVVELDRNEKFRDIRAHIPTTICETSEAILAVNTTRFPNMYIPVGAVTEQGMLNLGGRPTNRTLMYNFPTKAGQCGGVVMSTGKVIGIHVGGNGSHGFAAALKRSYFTSEQGEIQWMRPSKDAGYPVINAPSKTKLQPSVFHNVFPGVKEPAVLTKSDPRLEVNFEEAIFSKYVGNAITEVDEYMREAVDHYAGQLMTLDISAEQMCLDEALYGTEGLEALDLTTSAGYPYVTMGKRKREILNKETRDTKEMQRMLDKYGINLPLVTYVKDELRKPSKIKAGKSRLIEASSLNDSVAMRQAFGHLYAKFHQNPGIVTGSAVGCDPDMFWSKIPVLLDGHLFAFDYTGYDASLSPAWFEALKMVLEKIGYGDRVDYIDYLNHSHHLYKNKLYCVKGGMPSGCSGTSIFNTMINNIIIRTLLLKTYKGVDLDSLRMIAYGDDVLASYPHQIDAGLLAQTGKDYGLLMTPADKGTTFEAVTWETATFLKRFFRADEQFPYLVHPVMPMSEIHESIRWTKDPKNTQDHVRSLCLLAWHNGPVEYNKFLDQIRSVAVGRALLLPEYTTLRRRWLDSF</sequence>
<dbReference type="Gene3D" id="2.40.10.10">
    <property type="entry name" value="Trypsin-like serine proteases"/>
    <property type="match status" value="4"/>
</dbReference>
<evidence type="ECO:0000256" key="16">
    <source>
        <dbReference type="ARBA" id="ARBA00022520"/>
    </source>
</evidence>
<dbReference type="Proteomes" id="UP000138910">
    <property type="component" value="Segment"/>
</dbReference>
<keyword evidence="56 70" id="KW-1172">Pore-mediated penetration of viral genome into host cell</keyword>
<comment type="subunit">
    <text evidence="10">Interacts with protein 3CD.</text>
</comment>
<comment type="function">
    <text evidence="70">Protein 2B: Plays an essential role in the virus replication cycle by acting as a viroporin. Creates a pore in the host reticulum endoplasmic and as a consequence releases Ca2+ in the cytoplasm of infected cell. In turn, high levels of cytoplasmic calcium may trigger membrane trafficking and transport of viral ER-associated proteins to viroplasms, sites of viral genome replication.</text>
</comment>
<keyword evidence="15 70" id="KW-1036">Host cytoplasmic vesicle</keyword>
<evidence type="ECO:0000256" key="19">
    <source>
        <dbReference type="ARBA" id="ARBA00022561"/>
    </source>
</evidence>
<feature type="region of interest" description="Disordered" evidence="71">
    <location>
        <begin position="1"/>
        <end position="22"/>
    </location>
</feature>
<evidence type="ECO:0000256" key="18">
    <source>
        <dbReference type="ARBA" id="ARBA00022557"/>
    </source>
</evidence>
<keyword evidence="24 70" id="KW-0645">Protease</keyword>
<dbReference type="CDD" id="cd00205">
    <property type="entry name" value="rhv_like"/>
    <property type="match status" value="3"/>
</dbReference>
<keyword evidence="40 70" id="KW-0067">ATP-binding</keyword>
<comment type="function">
    <text evidence="70">Viral protein genome-linked: acts as a primer for viral RNA replication and remains covalently bound to viral genomic RNA. VPg is uridylylated prior to priming replication into VPg-pUpU. The oriI viral genomic sequence may act as a template for this. The VPg-pUpU is then used as primer on the genomic RNA poly(A) by the RNA-dependent RNA polymerase to replicate the viral genome.</text>
</comment>
<keyword evidence="43 70" id="KW-1043">Host membrane</keyword>
<dbReference type="InterPro" id="IPR027417">
    <property type="entry name" value="P-loop_NTPase"/>
</dbReference>
<comment type="function">
    <text evidence="70">Capsid protein VP0: Component of immature procapsids, which is cleaved into capsid proteins VP4 and VP2 after maturation. Allows the capsid to remain inactive before the maturation step.</text>
</comment>
<keyword evidence="34 70" id="KW-1161">Viral attachment to host cell</keyword>
<dbReference type="InterPro" id="IPR029053">
    <property type="entry name" value="Viral_coat"/>
</dbReference>
<evidence type="ECO:0000256" key="12">
    <source>
        <dbReference type="ARBA" id="ARBA00022448"/>
    </source>
</evidence>
<keyword evidence="17" id="KW-0597">Phosphoprotein</keyword>
<evidence type="ECO:0000256" key="50">
    <source>
        <dbReference type="ARBA" id="ARBA00023065"/>
    </source>
</evidence>
<evidence type="ECO:0000256" key="3">
    <source>
        <dbReference type="ARBA" id="ARBA00004295"/>
    </source>
</evidence>
<dbReference type="GO" id="GO:0044694">
    <property type="term" value="P:symbiont genome entry into host cell via pore formation in plasma membrane"/>
    <property type="evidence" value="ECO:0007669"/>
    <property type="project" value="UniProtKB-KW"/>
</dbReference>
<evidence type="ECO:0000256" key="57">
    <source>
        <dbReference type="ARBA" id="ARBA00023280"/>
    </source>
</evidence>
<keyword evidence="36" id="KW-0788">Thiol protease</keyword>
<evidence type="ECO:0000256" key="46">
    <source>
        <dbReference type="ARBA" id="ARBA00022953"/>
    </source>
</evidence>
<evidence type="ECO:0000256" key="33">
    <source>
        <dbReference type="ARBA" id="ARBA00022801"/>
    </source>
</evidence>
<keyword evidence="55 70" id="KW-1262">Eukaryotic host gene expression shutoff by virus</keyword>
<dbReference type="InterPro" id="IPR000605">
    <property type="entry name" value="Helicase_SF3_ssDNA/RNA_vir"/>
</dbReference>
<dbReference type="GO" id="GO:0004197">
    <property type="term" value="F:cysteine-type endopeptidase activity"/>
    <property type="evidence" value="ECO:0007669"/>
    <property type="project" value="UniProtKB-EC"/>
</dbReference>
<evidence type="ECO:0000256" key="39">
    <source>
        <dbReference type="ARBA" id="ARBA00022833"/>
    </source>
</evidence>
<comment type="function">
    <text evidence="70">Capsid protein VP3: Forms an icosahedral capsid of pseudo T=3 symmetry with capsid proteins VP2 and VP3. The capsid is 300 Angstroms in diameter, composed of 60 copies of each capsid protein and enclosing the viral positive strand RNA genome.</text>
</comment>
<evidence type="ECO:0000256" key="52">
    <source>
        <dbReference type="ARBA" id="ARBA00023136"/>
    </source>
</evidence>
<comment type="catalytic activity">
    <reaction evidence="70">
        <text>Selective cleavage of Gln-|-Gly bond in the poliovirus polyprotein. In other picornavirus reactions Glu may be substituted for Gln, and Ser or Thr for Gly.</text>
        <dbReference type="EC" id="3.4.22.28"/>
    </reaction>
</comment>
<dbReference type="InterPro" id="IPR036203">
    <property type="entry name" value="P3A_soluble_dom"/>
</dbReference>
<dbReference type="GO" id="GO:0003724">
    <property type="term" value="F:RNA helicase activity"/>
    <property type="evidence" value="ECO:0007669"/>
    <property type="project" value="InterPro"/>
</dbReference>
<dbReference type="GO" id="GO:0034220">
    <property type="term" value="P:monoatomic ion transmembrane transport"/>
    <property type="evidence" value="ECO:0007669"/>
    <property type="project" value="UniProtKB-KW"/>
</dbReference>
<evidence type="ECO:0000256" key="1">
    <source>
        <dbReference type="ARBA" id="ARBA00001946"/>
    </source>
</evidence>
<dbReference type="PROSITE" id="PS51874">
    <property type="entry name" value="PCV_3C_PRO"/>
    <property type="match status" value="1"/>
</dbReference>
<keyword evidence="18 70" id="KW-1192">Host mRNA suppression by virus</keyword>
<keyword evidence="31 70" id="KW-0547">Nucleotide-binding</keyword>
<evidence type="ECO:0000259" key="72">
    <source>
        <dbReference type="PROSITE" id="PS50507"/>
    </source>
</evidence>
<dbReference type="EC" id="3.6.1.15" evidence="70"/>
<comment type="function">
    <text evidence="70">RNA-directed RNA polymerase: Replicates the viral genomic RNA on the surface of intracellular membranes. May form linear arrays of subunits that propagate along a strong head-to-tail interaction called interface-I. Covalently attaches UMP to a tyrosine of VPg, which is used to prime RNA synthesis. The positive stranded RNA genome is first replicated at virus induced membranous vesicles, creating a dsRNA genomic replication form. This dsRNA is then used as template to synthesize positive stranded RNA genomes. ss(+)RNA genomes are either translated, replicated or encapsidated.</text>
</comment>
<evidence type="ECO:0000256" key="24">
    <source>
        <dbReference type="ARBA" id="ARBA00022670"/>
    </source>
</evidence>
<evidence type="ECO:0000256" key="25">
    <source>
        <dbReference type="ARBA" id="ARBA00022679"/>
    </source>
</evidence>
<dbReference type="FunFam" id="2.60.120.20:FF:000001">
    <property type="entry name" value="Genome polyprotein"/>
    <property type="match status" value="1"/>
</dbReference>
<dbReference type="GO" id="GO:0003968">
    <property type="term" value="F:RNA-directed RNA polymerase activity"/>
    <property type="evidence" value="ECO:0007669"/>
    <property type="project" value="UniProtKB-KW"/>
</dbReference>
<dbReference type="InterPro" id="IPR007094">
    <property type="entry name" value="RNA-dir_pol_PSvirus"/>
</dbReference>
<comment type="subunit">
    <text evidence="64">Interacts with capsid protein VP0 and capsid protein VP1 to form heterotrimeric protomers. Five protomers subsequently associate to form pentamers which serve as building blocks for the capsid. Interacts with capsid protein VP4 in the mature capsid. Interacts with protein 2C; this interaction may be important for virion morphogenesis.</text>
</comment>
<evidence type="ECO:0000256" key="56">
    <source>
        <dbReference type="ARBA" id="ARBA00023255"/>
    </source>
</evidence>
<comment type="function">
    <text evidence="70">Capsid protein VP2: Forms an icosahedral capsid of pseudo T=3 symmetry with capsid proteins VP2 and VP3. The capsid is 300 Angstroms in diameter, composed of 60 copies of each capsid protein and enclosing the viral positive strand RNA genome.</text>
</comment>
<keyword evidence="13 70" id="KW-1113">Inhibition of host RLR pathway by virus</keyword>
<dbReference type="Pfam" id="PF00910">
    <property type="entry name" value="RNA_helicase"/>
    <property type="match status" value="1"/>
</dbReference>
<comment type="subcellular location">
    <subcellularLocation>
        <location evidence="3">Host cytoplasmic vesicle membrane</location>
        <topology evidence="3">Peripheral membrane protein</topology>
        <orientation evidence="3">Cytoplasmic side</orientation>
    </subcellularLocation>
    <subcellularLocation>
        <location evidence="2">Host nucleus</location>
    </subcellularLocation>
    <subcellularLocation>
        <location evidence="4">Virion</location>
    </subcellularLocation>
</comment>
<dbReference type="FunFam" id="2.60.120.20:FF:000002">
    <property type="entry name" value="Genome polyprotein"/>
    <property type="match status" value="1"/>
</dbReference>
<comment type="subunit">
    <text evidence="65">Homohexamer; forms a hexameric ring structure with 6-fold symmetry characteristic of AAA+ ATPases. Interacts (via N-terminus) with host RTN3 (via reticulon domain); this interaction is important for viral replication. Interacts with capsid protein VP3; this interaction may be important for virion morphogenesis.</text>
</comment>
<dbReference type="GO" id="GO:0044162">
    <property type="term" value="C:host cell cytoplasmic vesicle membrane"/>
    <property type="evidence" value="ECO:0007669"/>
    <property type="project" value="UniProtKB-SubCell"/>
</dbReference>
<evidence type="ECO:0000259" key="74">
    <source>
        <dbReference type="PROSITE" id="PS51874"/>
    </source>
</evidence>
<reference evidence="75 76" key="1">
    <citation type="journal article" date="2014" name="Virus Genes">
        <title>Detection and complete genome characterization of human enterovirus 118 from children with acute respiratory disease in China.</title>
        <authorList>
            <person name="Lu Q.B."/>
            <person name="Wo Y."/>
            <person name="Wang H.Y."/>
            <person name="Zhang X.A."/>
            <person name="Huang D.D."/>
            <person name="Zhao J."/>
            <person name="Liu E.M."/>
            <person name="Liu W."/>
            <person name="Cao W.C."/>
        </authorList>
    </citation>
    <scope>NUCLEOTIDE SEQUENCE [LARGE SCALE GENOMIC DNA]</scope>
    <source>
        <strain evidence="75">CQ5185</strain>
    </source>
</reference>
<keyword evidence="49 70" id="KW-1072">Activation of host autophagy by virus</keyword>
<comment type="catalytic activity">
    <reaction evidence="66 70">
        <text>a ribonucleoside 5'-triphosphate + H2O = a ribonucleoside 5'-diphosphate + phosphate + H(+)</text>
        <dbReference type="Rhea" id="RHEA:23680"/>
        <dbReference type="ChEBI" id="CHEBI:15377"/>
        <dbReference type="ChEBI" id="CHEBI:15378"/>
        <dbReference type="ChEBI" id="CHEBI:43474"/>
        <dbReference type="ChEBI" id="CHEBI:57930"/>
        <dbReference type="ChEBI" id="CHEBI:61557"/>
        <dbReference type="EC" id="3.6.1.15"/>
    </reaction>
</comment>
<dbReference type="Pfam" id="PF00947">
    <property type="entry name" value="Pico_P2A"/>
    <property type="match status" value="1"/>
</dbReference>
<evidence type="ECO:0000256" key="21">
    <source>
        <dbReference type="ARBA" id="ARBA00022581"/>
    </source>
</evidence>
<comment type="function">
    <text evidence="70">Protein 3A: Localizes the viral replication complex to the surface of membranous vesicles. It inhibits host cell endoplasmic reticulum-to-Golgi apparatus transport and causes the disassembly of the Golgi complex, possibly through GBF1 interaction. This would result in depletion of MHC, trail receptors and IFN receptors at the host cell surface.</text>
</comment>
<evidence type="ECO:0000256" key="71">
    <source>
        <dbReference type="SAM" id="MobiDB-lite"/>
    </source>
</evidence>
<comment type="similarity">
    <text evidence="5 70">Belongs to the picornaviruses polyprotein family.</text>
</comment>
<keyword evidence="20" id="KW-1048">Host nucleus</keyword>